<evidence type="ECO:0000256" key="1">
    <source>
        <dbReference type="ARBA" id="ARBA00022849"/>
    </source>
</evidence>
<dbReference type="CDD" id="cd16345">
    <property type="entry name" value="LMWP_ArsC"/>
    <property type="match status" value="1"/>
</dbReference>
<dbReference type="InterPro" id="IPR036196">
    <property type="entry name" value="Ptyr_pPase_sf"/>
</dbReference>
<gene>
    <name evidence="3" type="ORF">E5Q11_13805</name>
</gene>
<proteinExistence type="predicted"/>
<dbReference type="EMBL" id="SRPF01000004">
    <property type="protein sequence ID" value="TGN38808.1"/>
    <property type="molecule type" value="Genomic_DNA"/>
</dbReference>
<dbReference type="PANTHER" id="PTHR43428">
    <property type="entry name" value="ARSENATE REDUCTASE"/>
    <property type="match status" value="1"/>
</dbReference>
<dbReference type="PRINTS" id="PR00778">
    <property type="entry name" value="HTHARSR"/>
</dbReference>
<reference evidence="3 4" key="1">
    <citation type="submission" date="2019-04" db="EMBL/GenBank/DDBJ databases">
        <authorList>
            <person name="Park S."/>
            <person name="Yoon J.-H."/>
        </authorList>
    </citation>
    <scope>NUCLEOTIDE SEQUENCE [LARGE SCALE GENOMIC DNA]</scope>
    <source>
        <strain evidence="3 4">HJM-18</strain>
    </source>
</reference>
<dbReference type="OrthoDB" id="9793058at2"/>
<dbReference type="PANTHER" id="PTHR43428:SF1">
    <property type="entry name" value="ARSENATE REDUCTASE"/>
    <property type="match status" value="1"/>
</dbReference>
<accession>A0A4Z1C7P5</accession>
<keyword evidence="4" id="KW-1185">Reference proteome</keyword>
<dbReference type="Pfam" id="PF01451">
    <property type="entry name" value="LMWPc"/>
    <property type="match status" value="1"/>
</dbReference>
<name>A0A4Z1C7P5_9GAMM</name>
<dbReference type="AlphaFoldDB" id="A0A4Z1C7P5"/>
<organism evidence="3 4">
    <name type="scientific">Marinobacter confluentis</name>
    <dbReference type="NCBI Taxonomy" id="1697557"/>
    <lineage>
        <taxon>Bacteria</taxon>
        <taxon>Pseudomonadati</taxon>
        <taxon>Pseudomonadota</taxon>
        <taxon>Gammaproteobacteria</taxon>
        <taxon>Pseudomonadales</taxon>
        <taxon>Marinobacteraceae</taxon>
        <taxon>Marinobacter</taxon>
    </lineage>
</organism>
<dbReference type="Pfam" id="PF01022">
    <property type="entry name" value="HTH_5"/>
    <property type="match status" value="1"/>
</dbReference>
<dbReference type="SUPFAM" id="SSF46785">
    <property type="entry name" value="Winged helix' DNA-binding domain"/>
    <property type="match status" value="1"/>
</dbReference>
<dbReference type="Proteomes" id="UP000298325">
    <property type="component" value="Unassembled WGS sequence"/>
</dbReference>
<evidence type="ECO:0000313" key="4">
    <source>
        <dbReference type="Proteomes" id="UP000298325"/>
    </source>
</evidence>
<evidence type="ECO:0000313" key="3">
    <source>
        <dbReference type="EMBL" id="TGN38808.1"/>
    </source>
</evidence>
<dbReference type="SMART" id="SM00418">
    <property type="entry name" value="HTH_ARSR"/>
    <property type="match status" value="1"/>
</dbReference>
<dbReference type="Gene3D" id="1.10.10.10">
    <property type="entry name" value="Winged helix-like DNA-binding domain superfamily/Winged helix DNA-binding domain"/>
    <property type="match status" value="1"/>
</dbReference>
<dbReference type="Gene3D" id="3.40.50.2300">
    <property type="match status" value="1"/>
</dbReference>
<comment type="caution">
    <text evidence="3">The sequence shown here is derived from an EMBL/GenBank/DDBJ whole genome shotgun (WGS) entry which is preliminary data.</text>
</comment>
<dbReference type="GO" id="GO:0046685">
    <property type="term" value="P:response to arsenic-containing substance"/>
    <property type="evidence" value="ECO:0007669"/>
    <property type="project" value="UniProtKB-KW"/>
</dbReference>
<keyword evidence="1" id="KW-0059">Arsenical resistance</keyword>
<protein>
    <submittedName>
        <fullName evidence="3">Metalloregulator ArsR/SmtB family transcription factor</fullName>
    </submittedName>
</protein>
<sequence length="255" mass="28396">MRRRVLFVCTANSARSLMAEALLREMAGDQFEVASAGTEPDKPHPMAIQVLQEAGYPVDGLSSKSLSDLESEDWDYVITLCEKASQECGTVCQPAQQIAWDFPDPVPAGRHATFALTLKEIRERIGLFTLVHRKETGLKPESFDPVTVFKALGDELRLAAMLLIREKKKLCVCELTAALDIPQPKASRHLAVLRDAGLLDAERHGQWTYYSVNPRLPLWLSRVLEETASGSQGRINTELERLAAMPDRPVIRFIG</sequence>
<dbReference type="InterPro" id="IPR011991">
    <property type="entry name" value="ArsR-like_HTH"/>
</dbReference>
<dbReference type="GO" id="GO:0003700">
    <property type="term" value="F:DNA-binding transcription factor activity"/>
    <property type="evidence" value="ECO:0007669"/>
    <property type="project" value="InterPro"/>
</dbReference>
<dbReference type="RefSeq" id="WP_135804033.1">
    <property type="nucleotide sequence ID" value="NZ_SRPF01000004.1"/>
</dbReference>
<dbReference type="CDD" id="cd00090">
    <property type="entry name" value="HTH_ARSR"/>
    <property type="match status" value="1"/>
</dbReference>
<dbReference type="InterPro" id="IPR036390">
    <property type="entry name" value="WH_DNA-bd_sf"/>
</dbReference>
<feature type="domain" description="HTH arsR-type" evidence="2">
    <location>
        <begin position="138"/>
        <end position="231"/>
    </location>
</feature>
<dbReference type="InterPro" id="IPR036388">
    <property type="entry name" value="WH-like_DNA-bd_sf"/>
</dbReference>
<dbReference type="NCBIfam" id="NF033788">
    <property type="entry name" value="HTH_metalloreg"/>
    <property type="match status" value="1"/>
</dbReference>
<dbReference type="InterPro" id="IPR001845">
    <property type="entry name" value="HTH_ArsR_DNA-bd_dom"/>
</dbReference>
<dbReference type="SMART" id="SM00226">
    <property type="entry name" value="LMWPc"/>
    <property type="match status" value="1"/>
</dbReference>
<dbReference type="InterPro" id="IPR023485">
    <property type="entry name" value="Ptyr_pPase"/>
</dbReference>
<evidence type="ECO:0000259" key="2">
    <source>
        <dbReference type="PROSITE" id="PS50987"/>
    </source>
</evidence>
<dbReference type="PROSITE" id="PS50987">
    <property type="entry name" value="HTH_ARSR_2"/>
    <property type="match status" value="1"/>
</dbReference>
<dbReference type="SUPFAM" id="SSF52788">
    <property type="entry name" value="Phosphotyrosine protein phosphatases I"/>
    <property type="match status" value="1"/>
</dbReference>